<dbReference type="InterPro" id="IPR058070">
    <property type="entry name" value="MmpB-like"/>
</dbReference>
<dbReference type="STRING" id="67365.GCA_001704635_05329"/>
<keyword evidence="1" id="KW-0812">Transmembrane</keyword>
<evidence type="ECO:0000256" key="1">
    <source>
        <dbReference type="SAM" id="Phobius"/>
    </source>
</evidence>
<dbReference type="Proteomes" id="UP000186168">
    <property type="component" value="Unassembled WGS sequence"/>
</dbReference>
<dbReference type="EMBL" id="ASQP01000530">
    <property type="protein sequence ID" value="OMI33541.1"/>
    <property type="molecule type" value="Genomic_DNA"/>
</dbReference>
<reference evidence="2 3" key="1">
    <citation type="submission" date="2013-05" db="EMBL/GenBank/DDBJ databases">
        <title>Genome sequence of Streptomyces sparsogenes DSM 40356.</title>
        <authorList>
            <person name="Coyne S."/>
            <person name="Seebeck F.P."/>
        </authorList>
    </citation>
    <scope>NUCLEOTIDE SEQUENCE [LARGE SCALE GENOMIC DNA]</scope>
    <source>
        <strain evidence="2 3">DSM 40356</strain>
    </source>
</reference>
<gene>
    <name evidence="2" type="ORF">SPAR_41019</name>
</gene>
<keyword evidence="1" id="KW-0472">Membrane</keyword>
<proteinExistence type="predicted"/>
<dbReference type="NCBIfam" id="NF047320">
    <property type="entry name" value="morpho_MmpB"/>
    <property type="match status" value="1"/>
</dbReference>
<accession>A0A1R1S5F9</accession>
<name>A0A1R1S5F9_9ACTN</name>
<sequence>MAPEYAYSGATARVRRRIDRMLWSDPPDEPPDELRRAQDMLRRAGTVLAVATLTLMLLLSLRP</sequence>
<dbReference type="AlphaFoldDB" id="A0A1R1S5F9"/>
<evidence type="ECO:0000313" key="2">
    <source>
        <dbReference type="EMBL" id="OMI33541.1"/>
    </source>
</evidence>
<dbReference type="Pfam" id="PF26627">
    <property type="entry name" value="MmpB"/>
    <property type="match status" value="1"/>
</dbReference>
<comment type="caution">
    <text evidence="2">The sequence shown here is derived from an EMBL/GenBank/DDBJ whole genome shotgun (WGS) entry which is preliminary data.</text>
</comment>
<keyword evidence="3" id="KW-1185">Reference proteome</keyword>
<evidence type="ECO:0000313" key="3">
    <source>
        <dbReference type="Proteomes" id="UP000186168"/>
    </source>
</evidence>
<keyword evidence="1" id="KW-1133">Transmembrane helix</keyword>
<organism evidence="2 3">
    <name type="scientific">Streptomyces sparsogenes DSM 40356</name>
    <dbReference type="NCBI Taxonomy" id="1331668"/>
    <lineage>
        <taxon>Bacteria</taxon>
        <taxon>Bacillati</taxon>
        <taxon>Actinomycetota</taxon>
        <taxon>Actinomycetes</taxon>
        <taxon>Kitasatosporales</taxon>
        <taxon>Streptomycetaceae</taxon>
        <taxon>Streptomyces</taxon>
    </lineage>
</organism>
<protein>
    <submittedName>
        <fullName evidence="2">Uncharacterized protein</fullName>
    </submittedName>
</protein>
<feature type="transmembrane region" description="Helical" evidence="1">
    <location>
        <begin position="44"/>
        <end position="61"/>
    </location>
</feature>